<dbReference type="InterPro" id="IPR013762">
    <property type="entry name" value="Integrase-like_cat_sf"/>
</dbReference>
<feature type="domain" description="Arm DNA-binding" evidence="4">
    <location>
        <begin position="10"/>
        <end position="70"/>
    </location>
</feature>
<dbReference type="Pfam" id="PF17293">
    <property type="entry name" value="Arm-DNA-bind_5"/>
    <property type="match status" value="1"/>
</dbReference>
<dbReference type="GO" id="GO:0015074">
    <property type="term" value="P:DNA integration"/>
    <property type="evidence" value="ECO:0007669"/>
    <property type="project" value="InterPro"/>
</dbReference>
<comment type="caution">
    <text evidence="5">The sequence shown here is derived from an EMBL/GenBank/DDBJ whole genome shotgun (WGS) entry which is preliminary data.</text>
</comment>
<reference evidence="5 6" key="1">
    <citation type="submission" date="2014-04" db="EMBL/GenBank/DDBJ databases">
        <authorList>
            <person name="Sears C."/>
            <person name="Carroll K."/>
            <person name="Sack B.R."/>
            <person name="Qadri F."/>
            <person name="Myers L.L."/>
            <person name="Chung G.-T."/>
            <person name="Escheverria P."/>
            <person name="Fraser C.M."/>
            <person name="Sadzewicz L."/>
            <person name="Shefchek K.A."/>
            <person name="Tallon L."/>
            <person name="Das S.P."/>
            <person name="Daugherty S."/>
            <person name="Mongodin E.F."/>
        </authorList>
    </citation>
    <scope>NUCLEOTIDE SEQUENCE [LARGE SCALE GENOMIC DNA]</scope>
    <source>
        <strain evidence="6">3775 SL(B) 10 (iv)</strain>
    </source>
</reference>
<proteinExistence type="predicted"/>
<dbReference type="Gene3D" id="1.10.150.130">
    <property type="match status" value="1"/>
</dbReference>
<evidence type="ECO:0000313" key="6">
    <source>
        <dbReference type="Proteomes" id="UP000028134"/>
    </source>
</evidence>
<dbReference type="Proteomes" id="UP000028134">
    <property type="component" value="Unassembled WGS sequence"/>
</dbReference>
<keyword evidence="2" id="KW-0233">DNA recombination</keyword>
<evidence type="ECO:0000259" key="3">
    <source>
        <dbReference type="Pfam" id="PF13102"/>
    </source>
</evidence>
<evidence type="ECO:0008006" key="7">
    <source>
        <dbReference type="Google" id="ProtNLM"/>
    </source>
</evidence>
<gene>
    <name evidence="5" type="ORF">M097_0516</name>
</gene>
<dbReference type="Gene3D" id="1.10.443.10">
    <property type="entry name" value="Intergrase catalytic core"/>
    <property type="match status" value="1"/>
</dbReference>
<dbReference type="RefSeq" id="WP_005846658.1">
    <property type="nucleotide sequence ID" value="NZ_JNHI01000002.1"/>
</dbReference>
<evidence type="ECO:0000256" key="2">
    <source>
        <dbReference type="ARBA" id="ARBA00023172"/>
    </source>
</evidence>
<organism evidence="5 6">
    <name type="scientific">Phocaeicola vulgatus str. 3775 SL</name>
    <name type="common">B</name>
    <name type="synonym">iv</name>
    <dbReference type="NCBI Taxonomy" id="1339350"/>
    <lineage>
        <taxon>Bacteria</taxon>
        <taxon>Pseudomonadati</taxon>
        <taxon>Bacteroidota</taxon>
        <taxon>Bacteroidia</taxon>
        <taxon>Bacteroidales</taxon>
        <taxon>Bacteroidaceae</taxon>
        <taxon>Phocaeicola</taxon>
    </lineage>
</organism>
<sequence>MATFKYEIFKDRKRIDGTYNVKIRVTHNRKLKRIPTSIYVTKEDITKGFKIKNQSILDELNNIISIYRSKCNLLSLLINDMDITELVEHITKTDESSLKIDFISYARKWIDENREKHGINVYSCMVNSLTKFLGREKLDFKEINYKFLKSYEEHLGQRRALSLYMGAIRHLHNEAKKEYNDEEAGDIKIPWSPFTKYSIPNIICTRERALDADTIRAIYNLPYILTKDKKEKDCRFNFAKDMFILSFCLMGMNSADLFLCDTISESKGTLTITYNRAKTATRRTDKAKISVNIHPFILPIYEKYKDVSEERVFRLYKKYSTYGRLNVAINVGLKQIGKVLGIEDLEFYAARHSFASIARNDLKVDKGTVGEALNHVDKENRMTDLYIKKDFSVINDVNSRVIDYVFNPDMMKG</sequence>
<feature type="domain" description="Phage integrase SAM-like" evidence="3">
    <location>
        <begin position="102"/>
        <end position="178"/>
    </location>
</feature>
<dbReference type="Pfam" id="PF13102">
    <property type="entry name" value="Phage_int_SAM_5"/>
    <property type="match status" value="1"/>
</dbReference>
<dbReference type="EMBL" id="JNHI01000002">
    <property type="protein sequence ID" value="KDS33351.1"/>
    <property type="molecule type" value="Genomic_DNA"/>
</dbReference>
<dbReference type="GO" id="GO:0006310">
    <property type="term" value="P:DNA recombination"/>
    <property type="evidence" value="ECO:0007669"/>
    <property type="project" value="UniProtKB-KW"/>
</dbReference>
<dbReference type="PATRIC" id="fig|1339350.3.peg.492"/>
<dbReference type="InterPro" id="IPR035386">
    <property type="entry name" value="Arm-DNA-bind_5"/>
</dbReference>
<dbReference type="InterPro" id="IPR025269">
    <property type="entry name" value="SAM-like_dom"/>
</dbReference>
<dbReference type="GO" id="GO:0003677">
    <property type="term" value="F:DNA binding"/>
    <property type="evidence" value="ECO:0007669"/>
    <property type="project" value="UniProtKB-KW"/>
</dbReference>
<evidence type="ECO:0000313" key="5">
    <source>
        <dbReference type="EMBL" id="KDS33351.1"/>
    </source>
</evidence>
<dbReference type="SUPFAM" id="SSF56349">
    <property type="entry name" value="DNA breaking-rejoining enzymes"/>
    <property type="match status" value="1"/>
</dbReference>
<dbReference type="InterPro" id="IPR010998">
    <property type="entry name" value="Integrase_recombinase_N"/>
</dbReference>
<accession>A0A078RF39</accession>
<dbReference type="InterPro" id="IPR011010">
    <property type="entry name" value="DNA_brk_join_enz"/>
</dbReference>
<evidence type="ECO:0000256" key="1">
    <source>
        <dbReference type="ARBA" id="ARBA00023125"/>
    </source>
</evidence>
<name>A0A078RF39_PHOVU</name>
<dbReference type="AlphaFoldDB" id="A0A078RF39"/>
<keyword evidence="1" id="KW-0238">DNA-binding</keyword>
<protein>
    <recommendedName>
        <fullName evidence="7">Site-specific integrase</fullName>
    </recommendedName>
</protein>
<evidence type="ECO:0000259" key="4">
    <source>
        <dbReference type="Pfam" id="PF17293"/>
    </source>
</evidence>